<accession>F8L8P5</accession>
<dbReference type="Proteomes" id="UP000000496">
    <property type="component" value="Chromosome gsn.131"/>
</dbReference>
<proteinExistence type="predicted"/>
<comment type="subcellular location">
    <subcellularLocation>
        <location evidence="1">Membrane</location>
        <topology evidence="1">Multi-pass membrane protein</topology>
    </subcellularLocation>
</comment>
<dbReference type="InterPro" id="IPR000175">
    <property type="entry name" value="Na/ntran_symport"/>
</dbReference>
<evidence type="ECO:0000256" key="3">
    <source>
        <dbReference type="ARBA" id="ARBA00022692"/>
    </source>
</evidence>
<evidence type="ECO:0000313" key="8">
    <source>
        <dbReference type="Proteomes" id="UP000000496"/>
    </source>
</evidence>
<dbReference type="EMBL" id="FR872582">
    <property type="protein sequence ID" value="CCB89188.1"/>
    <property type="molecule type" value="Genomic_DNA"/>
</dbReference>
<feature type="transmembrane region" description="Helical" evidence="6">
    <location>
        <begin position="44"/>
        <end position="66"/>
    </location>
</feature>
<dbReference type="InterPro" id="IPR047218">
    <property type="entry name" value="YocR/YhdH-like"/>
</dbReference>
<dbReference type="PANTHER" id="PTHR42948">
    <property type="entry name" value="TRANSPORTER"/>
    <property type="match status" value="1"/>
</dbReference>
<evidence type="ECO:0000256" key="4">
    <source>
        <dbReference type="ARBA" id="ARBA00022989"/>
    </source>
</evidence>
<evidence type="ECO:0000256" key="5">
    <source>
        <dbReference type="ARBA" id="ARBA00023136"/>
    </source>
</evidence>
<feature type="transmembrane region" description="Helical" evidence="6">
    <location>
        <begin position="162"/>
        <end position="181"/>
    </location>
</feature>
<dbReference type="HOGENOM" id="CLU_006855_3_4_0"/>
<dbReference type="PANTHER" id="PTHR42948:SF1">
    <property type="entry name" value="TRANSPORTER"/>
    <property type="match status" value="1"/>
</dbReference>
<keyword evidence="5 6" id="KW-0472">Membrane</keyword>
<evidence type="ECO:0000256" key="1">
    <source>
        <dbReference type="ARBA" id="ARBA00004141"/>
    </source>
</evidence>
<protein>
    <submittedName>
        <fullName evidence="7">Uncharacterized sodium-dependent transporter yhdH</fullName>
    </submittedName>
</protein>
<organism evidence="7 8">
    <name type="scientific">Simkania negevensis (strain ATCC VR-1471 / DSM 27360 / Z)</name>
    <dbReference type="NCBI Taxonomy" id="331113"/>
    <lineage>
        <taxon>Bacteria</taxon>
        <taxon>Pseudomonadati</taxon>
        <taxon>Chlamydiota</taxon>
        <taxon>Chlamydiia</taxon>
        <taxon>Parachlamydiales</taxon>
        <taxon>Simkaniaceae</taxon>
        <taxon>Simkania</taxon>
    </lineage>
</organism>
<feature type="transmembrane region" description="Helical" evidence="6">
    <location>
        <begin position="325"/>
        <end position="349"/>
    </location>
</feature>
<dbReference type="CDD" id="cd10336">
    <property type="entry name" value="SLC6sbd_Tyt1-Like"/>
    <property type="match status" value="1"/>
</dbReference>
<dbReference type="PROSITE" id="PS50267">
    <property type="entry name" value="NA_NEUROTRAN_SYMP_3"/>
    <property type="match status" value="1"/>
</dbReference>
<feature type="transmembrane region" description="Helical" evidence="6">
    <location>
        <begin position="125"/>
        <end position="142"/>
    </location>
</feature>
<feature type="transmembrane region" description="Helical" evidence="6">
    <location>
        <begin position="202"/>
        <end position="225"/>
    </location>
</feature>
<reference key="1">
    <citation type="journal article" date="2011" name="Mol. Biol. Evol.">
        <title>Unity in variety -- the pan-genome of the Chlamydiae.</title>
        <authorList>
            <person name="Collingro A."/>
            <person name="Tischler P."/>
            <person name="Weinmaier T."/>
            <person name="Penz T."/>
            <person name="Heinz E."/>
            <person name="Brunham R.C."/>
            <person name="Read T.D."/>
            <person name="Bavoil P.M."/>
            <person name="Sachse K."/>
            <person name="Kahane S."/>
            <person name="Friedman M.G."/>
            <person name="Rattei T."/>
            <person name="Myers G.S.A."/>
            <person name="Horn M."/>
        </authorList>
    </citation>
    <scope>NUCLEOTIDE SEQUENCE</scope>
    <source>
        <strain>Z</strain>
    </source>
</reference>
<name>F8L8P5_SIMNZ</name>
<dbReference type="InterPro" id="IPR037272">
    <property type="entry name" value="SNS_sf"/>
</dbReference>
<keyword evidence="8" id="KW-1185">Reference proteome</keyword>
<keyword evidence="2" id="KW-0813">Transport</keyword>
<dbReference type="eggNOG" id="COG0733">
    <property type="taxonomic scope" value="Bacteria"/>
</dbReference>
<feature type="transmembrane region" description="Helical" evidence="6">
    <location>
        <begin position="293"/>
        <end position="313"/>
    </location>
</feature>
<feature type="transmembrane region" description="Helical" evidence="6">
    <location>
        <begin position="378"/>
        <end position="397"/>
    </location>
</feature>
<keyword evidence="4 6" id="KW-1133">Transmembrane helix</keyword>
<dbReference type="AlphaFoldDB" id="F8L8P5"/>
<sequence>MIIVGFPVLISEIMIGRKAQLNPSGAFNKIGKNRTWKGMGTTTILTGFLVSSFYAVIAGWTLGYFFQALFGQLTQFSTTKAALDHFNQFSTSPFWGIGSLFAFVLLSMLVLYTGVRKGIEAGNKIMMPLLLIVLIVLVIKGLMMPGGAKGISFVFKPDWSHITPTAILMALGQAFFSLSLGQGTMVTYGSYIGKNENLPSTCVPITLFGICISLLAGIAIFTIVFSSGMEPTAGESLMFQTLPIIFSKLPGGYFLCLLFFVLLVLAALTSQISAMEPLISYLIDVKKWGRHQAVLATGIGVFIVGIPCALSFGPLAEITLFGKTFFGLLLFLCLNILIPLGGLAAVLLLGWRWGIKNAIAHLKEGAESLFKNYPFIEIYFRFSIKYLAPIVIILIMLDALGIF</sequence>
<evidence type="ECO:0000256" key="2">
    <source>
        <dbReference type="ARBA" id="ARBA00022448"/>
    </source>
</evidence>
<dbReference type="KEGG" id="sng:SNE_A13110"/>
<evidence type="ECO:0000256" key="6">
    <source>
        <dbReference type="SAM" id="Phobius"/>
    </source>
</evidence>
<feature type="transmembrane region" description="Helical" evidence="6">
    <location>
        <begin position="94"/>
        <end position="113"/>
    </location>
</feature>
<dbReference type="SUPFAM" id="SSF161070">
    <property type="entry name" value="SNF-like"/>
    <property type="match status" value="1"/>
</dbReference>
<keyword evidence="3 6" id="KW-0812">Transmembrane</keyword>
<dbReference type="Pfam" id="PF00209">
    <property type="entry name" value="SNF"/>
    <property type="match status" value="2"/>
</dbReference>
<dbReference type="GO" id="GO:0016020">
    <property type="term" value="C:membrane"/>
    <property type="evidence" value="ECO:0007669"/>
    <property type="project" value="UniProtKB-SubCell"/>
</dbReference>
<evidence type="ECO:0000313" key="7">
    <source>
        <dbReference type="EMBL" id="CCB89188.1"/>
    </source>
</evidence>
<dbReference type="NCBIfam" id="NF037979">
    <property type="entry name" value="Na_transp"/>
    <property type="match status" value="1"/>
</dbReference>
<feature type="transmembrane region" description="Helical" evidence="6">
    <location>
        <begin position="252"/>
        <end position="272"/>
    </location>
</feature>
<gene>
    <name evidence="7" type="primary">yhdH-D</name>
    <name evidence="7" type="ordered locus">SNE_A13110</name>
</gene>
<reference evidence="7 8" key="2">
    <citation type="journal article" date="2011" name="Mol. Biol. Evol.">
        <title>Unity in variety--the pan-genome of the Chlamydiae.</title>
        <authorList>
            <person name="Collingro A."/>
            <person name="Tischler P."/>
            <person name="Weinmaier T."/>
            <person name="Penz T."/>
            <person name="Heinz E."/>
            <person name="Brunham R.C."/>
            <person name="Read T.D."/>
            <person name="Bavoil P.M."/>
            <person name="Sachse K."/>
            <person name="Kahane S."/>
            <person name="Friedman M.G."/>
            <person name="Rattei T."/>
            <person name="Myers G.S."/>
            <person name="Horn M."/>
        </authorList>
    </citation>
    <scope>NUCLEOTIDE SEQUENCE [LARGE SCALE GENOMIC DNA]</scope>
    <source>
        <strain evidence="8">ATCC VR-1471 / Z</strain>
    </source>
</reference>